<accession>V6LU32</accession>
<evidence type="ECO:0000313" key="1">
    <source>
        <dbReference type="EMBL" id="EST44304.1"/>
    </source>
</evidence>
<dbReference type="EMBL" id="KI546119">
    <property type="protein sequence ID" value="EST44304.1"/>
    <property type="molecule type" value="Genomic_DNA"/>
</dbReference>
<dbReference type="EMBL" id="AUWU02000007">
    <property type="protein sequence ID" value="KAH0570972.1"/>
    <property type="molecule type" value="Genomic_DNA"/>
</dbReference>
<evidence type="ECO:0000313" key="2">
    <source>
        <dbReference type="EMBL" id="KAH0570972.1"/>
    </source>
</evidence>
<name>V6LU32_9EUKA</name>
<gene>
    <name evidence="1" type="ORF">SS50377_15839</name>
    <name evidence="2" type="ORF">SS50377_27265</name>
</gene>
<organism evidence="1">
    <name type="scientific">Spironucleus salmonicida</name>
    <dbReference type="NCBI Taxonomy" id="348837"/>
    <lineage>
        <taxon>Eukaryota</taxon>
        <taxon>Metamonada</taxon>
        <taxon>Diplomonadida</taxon>
        <taxon>Hexamitidae</taxon>
        <taxon>Hexamitinae</taxon>
        <taxon>Spironucleus</taxon>
    </lineage>
</organism>
<evidence type="ECO:0000313" key="3">
    <source>
        <dbReference type="Proteomes" id="UP000018208"/>
    </source>
</evidence>
<protein>
    <submittedName>
        <fullName evidence="1">Uncharacterized protein</fullName>
    </submittedName>
</protein>
<reference evidence="2" key="2">
    <citation type="submission" date="2020-12" db="EMBL/GenBank/DDBJ databases">
        <title>New Spironucleus salmonicida genome in near-complete chromosomes.</title>
        <authorList>
            <person name="Xu F."/>
            <person name="Kurt Z."/>
            <person name="Jimenez-Gonzalez A."/>
            <person name="Astvaldsson A."/>
            <person name="Andersson J.O."/>
            <person name="Svard S.G."/>
        </authorList>
    </citation>
    <scope>NUCLEOTIDE SEQUENCE</scope>
    <source>
        <strain evidence="2">ATCC 50377</strain>
    </source>
</reference>
<dbReference type="VEuPathDB" id="GiardiaDB:SS50377_27265"/>
<reference evidence="1 2" key="1">
    <citation type="journal article" date="2014" name="PLoS Genet.">
        <title>The Genome of Spironucleus salmonicida Highlights a Fish Pathogen Adapted to Fluctuating Environments.</title>
        <authorList>
            <person name="Xu F."/>
            <person name="Jerlstrom-Hultqvist J."/>
            <person name="Einarsson E."/>
            <person name="Astvaldsson A."/>
            <person name="Svard S.G."/>
            <person name="Andersson J.O."/>
        </authorList>
    </citation>
    <scope>NUCLEOTIDE SEQUENCE</scope>
    <source>
        <strain evidence="2">ATCC 50377</strain>
    </source>
</reference>
<dbReference type="AlphaFoldDB" id="V6LU32"/>
<keyword evidence="3" id="KW-1185">Reference proteome</keyword>
<sequence length="139" mass="15024">MLVQASCTGTTGGRRFLLSCIPQHAMKIFVTSSHCASVRAKLSALNVLVAHGTVCQMHHGQEALSLEFGAGIAQPVLQLLETLYVMGLVDEVIPRGLTLAKQLQAVHRGILPLRDCNCFFADDTEGARGLEQQPENLRS</sequence>
<dbReference type="Proteomes" id="UP000018208">
    <property type="component" value="Unassembled WGS sequence"/>
</dbReference>
<proteinExistence type="predicted"/>